<dbReference type="Pfam" id="PF13472">
    <property type="entry name" value="Lipase_GDSL_2"/>
    <property type="match status" value="1"/>
</dbReference>
<dbReference type="STRING" id="183763.LP52_04665"/>
<organism evidence="3 4">
    <name type="scientific">Streptomonospora alba</name>
    <dbReference type="NCBI Taxonomy" id="183763"/>
    <lineage>
        <taxon>Bacteria</taxon>
        <taxon>Bacillati</taxon>
        <taxon>Actinomycetota</taxon>
        <taxon>Actinomycetes</taxon>
        <taxon>Streptosporangiales</taxon>
        <taxon>Nocardiopsidaceae</taxon>
        <taxon>Streptomonospora</taxon>
    </lineage>
</organism>
<dbReference type="AlphaFoldDB" id="A0A0C2G8Z6"/>
<gene>
    <name evidence="3" type="ORF">LP52_04665</name>
</gene>
<evidence type="ECO:0000259" key="2">
    <source>
        <dbReference type="Pfam" id="PF13472"/>
    </source>
</evidence>
<dbReference type="InterPro" id="IPR036514">
    <property type="entry name" value="SGNH_hydro_sf"/>
</dbReference>
<accession>A0A0C2G8Z6</accession>
<evidence type="ECO:0000313" key="4">
    <source>
        <dbReference type="Proteomes" id="UP000031675"/>
    </source>
</evidence>
<name>A0A0C2G8Z6_9ACTN</name>
<dbReference type="Gene3D" id="3.40.50.1110">
    <property type="entry name" value="SGNH hydrolase"/>
    <property type="match status" value="1"/>
</dbReference>
<comment type="caution">
    <text evidence="3">The sequence shown here is derived from an EMBL/GenBank/DDBJ whole genome shotgun (WGS) entry which is preliminary data.</text>
</comment>
<dbReference type="PANTHER" id="PTHR43784:SF2">
    <property type="entry name" value="GDSL-LIKE LIPASE_ACYLHYDROLASE, PUTATIVE (AFU_ORTHOLOGUE AFUA_2G00820)-RELATED"/>
    <property type="match status" value="1"/>
</dbReference>
<dbReference type="SUPFAM" id="SSF52266">
    <property type="entry name" value="SGNH hydrolase"/>
    <property type="match status" value="1"/>
</dbReference>
<dbReference type="PANTHER" id="PTHR43784">
    <property type="entry name" value="GDSL-LIKE LIPASE/ACYLHYDROLASE, PUTATIVE (AFU_ORTHOLOGUE AFUA_2G00820)-RELATED"/>
    <property type="match status" value="1"/>
</dbReference>
<proteinExistence type="predicted"/>
<sequence>MRRRPLLSGLALPLSALLILPVGGGSAAGDARHWQQWVTGWAASPVAGGEIPSGDCPAGRGSKDRTVRNVVFLSAGGDEVRVRLSNAFGERSIRVGRASVAVQSEGAAAVPATLRPLTFDGRRGVTLPADAEMFSDPVELDARALSTLLVSVYTPQATGPVTNHPLTAQRNFVAGGDTTLDPSGGRFGRASCWMLTSGVDVERSKRFTGTVVVLGDSITDAAATTVNANRRWPDHLARRLNAVEGPSLSVANAGLAGNMLLRERELGSYLGVGAVDRLDRDVIDQSGVRTVILLEGINDIGHDASAAEIIEGYRQIIDRTHARGLDIVGGTLLPFKGSSMWTPRRQQTWSAVNRWIRTSGEFDGVVDFAAATASAEDPLRLAPAYDSGDGLHPDDTGTKAMAAAVDLSLLLPRHRTDA</sequence>
<keyword evidence="4" id="KW-1185">Reference proteome</keyword>
<dbReference type="Proteomes" id="UP000031675">
    <property type="component" value="Unassembled WGS sequence"/>
</dbReference>
<feature type="chain" id="PRO_5002149000" description="SGNH hydrolase-type esterase domain-containing protein" evidence="1">
    <location>
        <begin position="28"/>
        <end position="418"/>
    </location>
</feature>
<dbReference type="EMBL" id="JROO01000007">
    <property type="protein sequence ID" value="KIH99938.1"/>
    <property type="molecule type" value="Genomic_DNA"/>
</dbReference>
<protein>
    <recommendedName>
        <fullName evidence="2">SGNH hydrolase-type esterase domain-containing protein</fullName>
    </recommendedName>
</protein>
<evidence type="ECO:0000256" key="1">
    <source>
        <dbReference type="SAM" id="SignalP"/>
    </source>
</evidence>
<dbReference type="CDD" id="cd01830">
    <property type="entry name" value="XynE_like"/>
    <property type="match status" value="1"/>
</dbReference>
<reference evidence="4" key="1">
    <citation type="journal article" date="2015" name="Chem. Biol.">
        <title>Structure, bioactivity, and resistance mechanism of streptomonomicin, an unusual lasso Peptide from an understudied halophilic actinomycete.</title>
        <authorList>
            <person name="Metelev M."/>
            <person name="Tietz J.I."/>
            <person name="Melby J.O."/>
            <person name="Blair P.M."/>
            <person name="Zhu L."/>
            <person name="Livnat I."/>
            <person name="Severinov K."/>
            <person name="Mitchell D.A."/>
        </authorList>
    </citation>
    <scope>NUCLEOTIDE SEQUENCE [LARGE SCALE GENOMIC DNA]</scope>
    <source>
        <strain evidence="4">YIM 90003</strain>
    </source>
</reference>
<evidence type="ECO:0000313" key="3">
    <source>
        <dbReference type="EMBL" id="KIH99938.1"/>
    </source>
</evidence>
<keyword evidence="1" id="KW-0732">Signal</keyword>
<dbReference type="InterPro" id="IPR053140">
    <property type="entry name" value="GDSL_Rv0518-like"/>
</dbReference>
<feature type="domain" description="SGNH hydrolase-type esterase" evidence="2">
    <location>
        <begin position="213"/>
        <end position="399"/>
    </location>
</feature>
<dbReference type="OrthoDB" id="1828825at2"/>
<dbReference type="InterPro" id="IPR013830">
    <property type="entry name" value="SGNH_hydro"/>
</dbReference>
<feature type="signal peptide" evidence="1">
    <location>
        <begin position="1"/>
        <end position="27"/>
    </location>
</feature>